<comment type="catalytic activity">
    <reaction evidence="12">
        <text>3-O-(beta-D-glucosyl)-L-seryl-[EGF-like domain protein] + UDP-alpha-D-xylose = 3-O-[alpha-D-xylosyl-(1-&gt;3)-beta-D-glucosyl]-L-seryl-[EGF-like domain protein] + UDP + H(+)</text>
        <dbReference type="Rhea" id="RHEA:56064"/>
        <dbReference type="Rhea" id="RHEA-COMP:14610"/>
        <dbReference type="Rhea" id="RHEA-COMP:14611"/>
        <dbReference type="ChEBI" id="CHEBI:15378"/>
        <dbReference type="ChEBI" id="CHEBI:57632"/>
        <dbReference type="ChEBI" id="CHEBI:58223"/>
        <dbReference type="ChEBI" id="CHEBI:140575"/>
        <dbReference type="ChEBI" id="CHEBI:140576"/>
        <dbReference type="EC" id="2.4.2.42"/>
    </reaction>
</comment>
<protein>
    <recommendedName>
        <fullName evidence="11">UDP-D-xylose:beta-D-glucoside alpha-1,3-D-xylosyltransferase</fullName>
        <ecNumber evidence="11">2.4.2.42</ecNumber>
    </recommendedName>
</protein>
<comment type="subcellular location">
    <subcellularLocation>
        <location evidence="1">Membrane</location>
        <topology evidence="1">Single-pass type II membrane protein</topology>
    </subcellularLocation>
</comment>
<organism evidence="13">
    <name type="scientific">Darwinula stevensoni</name>
    <dbReference type="NCBI Taxonomy" id="69355"/>
    <lineage>
        <taxon>Eukaryota</taxon>
        <taxon>Metazoa</taxon>
        <taxon>Ecdysozoa</taxon>
        <taxon>Arthropoda</taxon>
        <taxon>Crustacea</taxon>
        <taxon>Oligostraca</taxon>
        <taxon>Ostracoda</taxon>
        <taxon>Podocopa</taxon>
        <taxon>Podocopida</taxon>
        <taxon>Darwinulocopina</taxon>
        <taxon>Darwinuloidea</taxon>
        <taxon>Darwinulidae</taxon>
        <taxon>Darwinula</taxon>
    </lineage>
</organism>
<keyword evidence="8" id="KW-0472">Membrane</keyword>
<evidence type="ECO:0000313" key="14">
    <source>
        <dbReference type="Proteomes" id="UP000677054"/>
    </source>
</evidence>
<evidence type="ECO:0000256" key="1">
    <source>
        <dbReference type="ARBA" id="ARBA00004606"/>
    </source>
</evidence>
<name>A0A7R9FR09_9CRUS</name>
<comment type="function">
    <text evidence="10">Glycosyltransferase which elongates the O-linked glucose attached to EGF-like repeats in the extracellular domain of Notch proteins by catalyzing the addition of xylose.</text>
</comment>
<dbReference type="EMBL" id="CAJPEV010003717">
    <property type="protein sequence ID" value="CAG0900400.1"/>
    <property type="molecule type" value="Genomic_DNA"/>
</dbReference>
<keyword evidence="9" id="KW-0325">Glycoprotein</keyword>
<keyword evidence="4" id="KW-0808">Transferase</keyword>
<dbReference type="InterPro" id="IPR002495">
    <property type="entry name" value="Glyco_trans_8"/>
</dbReference>
<gene>
    <name evidence="13" type="ORF">DSTB1V02_LOCUS11434</name>
</gene>
<reference evidence="13" key="1">
    <citation type="submission" date="2020-11" db="EMBL/GenBank/DDBJ databases">
        <authorList>
            <person name="Tran Van P."/>
        </authorList>
    </citation>
    <scope>NUCLEOTIDE SEQUENCE</scope>
</reference>
<evidence type="ECO:0000256" key="7">
    <source>
        <dbReference type="ARBA" id="ARBA00022989"/>
    </source>
</evidence>
<evidence type="ECO:0000256" key="12">
    <source>
        <dbReference type="ARBA" id="ARBA00049181"/>
    </source>
</evidence>
<dbReference type="SUPFAM" id="SSF53448">
    <property type="entry name" value="Nucleotide-diphospho-sugar transferases"/>
    <property type="match status" value="1"/>
</dbReference>
<evidence type="ECO:0000256" key="6">
    <source>
        <dbReference type="ARBA" id="ARBA00022968"/>
    </source>
</evidence>
<accession>A0A7R9FR09</accession>
<keyword evidence="6" id="KW-0735">Signal-anchor</keyword>
<dbReference type="InterPro" id="IPR051993">
    <property type="entry name" value="Glycosyltransferase_8"/>
</dbReference>
<dbReference type="OrthoDB" id="6238971at2759"/>
<comment type="similarity">
    <text evidence="2">Belongs to the glycosyltransferase 8 family.</text>
</comment>
<evidence type="ECO:0000256" key="9">
    <source>
        <dbReference type="ARBA" id="ARBA00023180"/>
    </source>
</evidence>
<evidence type="ECO:0000256" key="4">
    <source>
        <dbReference type="ARBA" id="ARBA00022679"/>
    </source>
</evidence>
<dbReference type="Gene3D" id="3.90.550.10">
    <property type="entry name" value="Spore Coat Polysaccharide Biosynthesis Protein SpsA, Chain A"/>
    <property type="match status" value="1"/>
</dbReference>
<keyword evidence="5" id="KW-0812">Transmembrane</keyword>
<dbReference type="GO" id="GO:0016266">
    <property type="term" value="P:protein O-linked glycosylation via N-acetyl-galactosamine"/>
    <property type="evidence" value="ECO:0007669"/>
    <property type="project" value="TreeGrafter"/>
</dbReference>
<evidence type="ECO:0000256" key="5">
    <source>
        <dbReference type="ARBA" id="ARBA00022692"/>
    </source>
</evidence>
<keyword evidence="14" id="KW-1185">Reference proteome</keyword>
<dbReference type="PANTHER" id="PTHR46012">
    <property type="entry name" value="IP22168P"/>
    <property type="match status" value="1"/>
</dbReference>
<dbReference type="InterPro" id="IPR029044">
    <property type="entry name" value="Nucleotide-diphossugar_trans"/>
</dbReference>
<keyword evidence="7" id="KW-1133">Transmembrane helix</keyword>
<sequence>MKLTFRIVVGKNFGSQAVTWRCWDRESVFLTQSTMECPLEELKDLQCLKGFDIPIILVFVFCSKNPKIFEVTSLLRSLSIFSTRTFHAIGFVDSEAREYLEKHLPRLLNVGTYELRDVKFPQDQVNKSIHHKPCAALRLFLPDLLPEYDSVIYVDTDIIFLAPLEELWVQFETMSPWSFIGATKELEDFEGYSHYRKPNTPFPFYGPTGINTGVLLMNLTRMRSLGPAWSSEISSIYETFKGQFTLGDQDILNIYFHRHPHNITIIPCRFNYRVDHCLLRKACIPSKNECWHLNLCESAEREGVAVIHGARGAFHDVDETPFTAAVDWMWNLEERESDKRAFVQDWARKLHAVKGSACGHVFHIFLKAFPPSWSLLNY</sequence>
<dbReference type="EMBL" id="LR903234">
    <property type="protein sequence ID" value="CAD7251672.1"/>
    <property type="molecule type" value="Genomic_DNA"/>
</dbReference>
<dbReference type="GO" id="GO:0140563">
    <property type="term" value="F:UDP-D-xylose:beta-D-glucoside alpha-1,3-D-xylosyltransferase activity"/>
    <property type="evidence" value="ECO:0007669"/>
    <property type="project" value="UniProtKB-EC"/>
</dbReference>
<dbReference type="Proteomes" id="UP000677054">
    <property type="component" value="Unassembled WGS sequence"/>
</dbReference>
<proteinExistence type="inferred from homology"/>
<evidence type="ECO:0000256" key="2">
    <source>
        <dbReference type="ARBA" id="ARBA00006351"/>
    </source>
</evidence>
<evidence type="ECO:0000256" key="10">
    <source>
        <dbReference type="ARBA" id="ARBA00037301"/>
    </source>
</evidence>
<evidence type="ECO:0000256" key="11">
    <source>
        <dbReference type="ARBA" id="ARBA00038854"/>
    </source>
</evidence>
<evidence type="ECO:0000256" key="3">
    <source>
        <dbReference type="ARBA" id="ARBA00022676"/>
    </source>
</evidence>
<dbReference type="GO" id="GO:0016020">
    <property type="term" value="C:membrane"/>
    <property type="evidence" value="ECO:0007669"/>
    <property type="project" value="UniProtKB-SubCell"/>
</dbReference>
<dbReference type="AlphaFoldDB" id="A0A7R9FR09"/>
<dbReference type="Pfam" id="PF01501">
    <property type="entry name" value="Glyco_transf_8"/>
    <property type="match status" value="1"/>
</dbReference>
<dbReference type="EC" id="2.4.2.42" evidence="11"/>
<evidence type="ECO:0000256" key="8">
    <source>
        <dbReference type="ARBA" id="ARBA00023136"/>
    </source>
</evidence>
<dbReference type="PANTHER" id="PTHR46012:SF2">
    <property type="entry name" value="IP22168P"/>
    <property type="match status" value="1"/>
</dbReference>
<keyword evidence="3" id="KW-0328">Glycosyltransferase</keyword>
<evidence type="ECO:0000313" key="13">
    <source>
        <dbReference type="EMBL" id="CAD7251672.1"/>
    </source>
</evidence>